<proteinExistence type="predicted"/>
<accession>Q4RKI3</accession>
<name>Q4RKI3_TETNG</name>
<reference evidence="1" key="2">
    <citation type="submission" date="2004-02" db="EMBL/GenBank/DDBJ databases">
        <authorList>
            <consortium name="Genoscope"/>
            <consortium name="Whitehead Institute Centre for Genome Research"/>
        </authorList>
    </citation>
    <scope>NUCLEOTIDE SEQUENCE</scope>
</reference>
<gene>
    <name evidence="1" type="ORF">GSTENG00032944001</name>
</gene>
<dbReference type="AlphaFoldDB" id="Q4RKI3"/>
<dbReference type="EMBL" id="CAAE01015029">
    <property type="protein sequence ID" value="CAG11099.1"/>
    <property type="molecule type" value="Genomic_DNA"/>
</dbReference>
<protein>
    <submittedName>
        <fullName evidence="1">Chromosome 21 SCAF15029, whole genome shotgun sequence</fullName>
    </submittedName>
</protein>
<reference evidence="1" key="1">
    <citation type="journal article" date="2004" name="Nature">
        <title>Genome duplication in the teleost fish Tetraodon nigroviridis reveals the early vertebrate proto-karyotype.</title>
        <authorList>
            <person name="Jaillon O."/>
            <person name="Aury J.-M."/>
            <person name="Brunet F."/>
            <person name="Petit J.-L."/>
            <person name="Stange-Thomann N."/>
            <person name="Mauceli E."/>
            <person name="Bouneau L."/>
            <person name="Fischer C."/>
            <person name="Ozouf-Costaz C."/>
            <person name="Bernot A."/>
            <person name="Nicaud S."/>
            <person name="Jaffe D."/>
            <person name="Fisher S."/>
            <person name="Lutfalla G."/>
            <person name="Dossat C."/>
            <person name="Segurens B."/>
            <person name="Dasilva C."/>
            <person name="Salanoubat M."/>
            <person name="Levy M."/>
            <person name="Boudet N."/>
            <person name="Castellano S."/>
            <person name="Anthouard V."/>
            <person name="Jubin C."/>
            <person name="Castelli V."/>
            <person name="Katinka M."/>
            <person name="Vacherie B."/>
            <person name="Biemont C."/>
            <person name="Skalli Z."/>
            <person name="Cattolico L."/>
            <person name="Poulain J."/>
            <person name="De Berardinis V."/>
            <person name="Cruaud C."/>
            <person name="Duprat S."/>
            <person name="Brottier P."/>
            <person name="Coutanceau J.-P."/>
            <person name="Gouzy J."/>
            <person name="Parra G."/>
            <person name="Lardier G."/>
            <person name="Chapple C."/>
            <person name="McKernan K.J."/>
            <person name="McEwan P."/>
            <person name="Bosak S."/>
            <person name="Kellis M."/>
            <person name="Volff J.-N."/>
            <person name="Guigo R."/>
            <person name="Zody M.C."/>
            <person name="Mesirov J."/>
            <person name="Lindblad-Toh K."/>
            <person name="Birren B."/>
            <person name="Nusbaum C."/>
            <person name="Kahn D."/>
            <person name="Robinson-Rechavi M."/>
            <person name="Laudet V."/>
            <person name="Schachter V."/>
            <person name="Quetier F."/>
            <person name="Saurin W."/>
            <person name="Scarpelli C."/>
            <person name="Wincker P."/>
            <person name="Lander E.S."/>
            <person name="Weissenbach J."/>
            <person name="Roest Crollius H."/>
        </authorList>
    </citation>
    <scope>NUCLEOTIDE SEQUENCE [LARGE SCALE GENOMIC DNA]</scope>
</reference>
<evidence type="ECO:0000313" key="1">
    <source>
        <dbReference type="EMBL" id="CAG11099.1"/>
    </source>
</evidence>
<organism evidence="1">
    <name type="scientific">Tetraodon nigroviridis</name>
    <name type="common">Spotted green pufferfish</name>
    <name type="synonym">Chelonodon nigroviridis</name>
    <dbReference type="NCBI Taxonomy" id="99883"/>
    <lineage>
        <taxon>Eukaryota</taxon>
        <taxon>Metazoa</taxon>
        <taxon>Chordata</taxon>
        <taxon>Craniata</taxon>
        <taxon>Vertebrata</taxon>
        <taxon>Euteleostomi</taxon>
        <taxon>Actinopterygii</taxon>
        <taxon>Neopterygii</taxon>
        <taxon>Teleostei</taxon>
        <taxon>Neoteleostei</taxon>
        <taxon>Acanthomorphata</taxon>
        <taxon>Eupercaria</taxon>
        <taxon>Tetraodontiformes</taxon>
        <taxon>Tetradontoidea</taxon>
        <taxon>Tetraodontidae</taxon>
        <taxon>Tetraodon</taxon>
    </lineage>
</organism>
<dbReference type="KEGG" id="tng:GSTEN00032944G001"/>
<sequence length="65" mass="7472">MPVMKGLLAPQNTFLDTIATRFDGTRKFAFNYSEITPSDKPLKKSCISSQSLRLPWYFTLLIRCI</sequence>